<protein>
    <submittedName>
        <fullName evidence="1">Uncharacterized protein</fullName>
    </submittedName>
</protein>
<evidence type="ECO:0000313" key="2">
    <source>
        <dbReference type="Proteomes" id="UP001159427"/>
    </source>
</evidence>
<dbReference type="EMBL" id="CALNXI010002925">
    <property type="protein sequence ID" value="CAH3191440.1"/>
    <property type="molecule type" value="Genomic_DNA"/>
</dbReference>
<accession>A0ABN8SIG3</accession>
<feature type="non-terminal residue" evidence="1">
    <location>
        <position position="108"/>
    </location>
</feature>
<name>A0ABN8SIG3_9CNID</name>
<dbReference type="Proteomes" id="UP001159427">
    <property type="component" value="Unassembled WGS sequence"/>
</dbReference>
<comment type="caution">
    <text evidence="1">The sequence shown here is derived from an EMBL/GenBank/DDBJ whole genome shotgun (WGS) entry which is preliminary data.</text>
</comment>
<proteinExistence type="predicted"/>
<gene>
    <name evidence="1" type="ORF">PEVE_00021893</name>
</gene>
<sequence>MLISGDDISNEVITLGTCFSVFREPFVRKVLVLEPCSLYKVDLKRVQQAGTDVSADFDKEDVKTARWFGDLEREAQELGLQRAIEVICLFSKLYPFAIDDVTTIPFAQ</sequence>
<reference evidence="1 2" key="1">
    <citation type="submission" date="2022-05" db="EMBL/GenBank/DDBJ databases">
        <authorList>
            <consortium name="Genoscope - CEA"/>
            <person name="William W."/>
        </authorList>
    </citation>
    <scope>NUCLEOTIDE SEQUENCE [LARGE SCALE GENOMIC DNA]</scope>
</reference>
<evidence type="ECO:0000313" key="1">
    <source>
        <dbReference type="EMBL" id="CAH3191440.1"/>
    </source>
</evidence>
<organism evidence="1 2">
    <name type="scientific">Porites evermanni</name>
    <dbReference type="NCBI Taxonomy" id="104178"/>
    <lineage>
        <taxon>Eukaryota</taxon>
        <taxon>Metazoa</taxon>
        <taxon>Cnidaria</taxon>
        <taxon>Anthozoa</taxon>
        <taxon>Hexacorallia</taxon>
        <taxon>Scleractinia</taxon>
        <taxon>Fungiina</taxon>
        <taxon>Poritidae</taxon>
        <taxon>Porites</taxon>
    </lineage>
</organism>
<keyword evidence="2" id="KW-1185">Reference proteome</keyword>